<dbReference type="EMBL" id="CP017111">
    <property type="protein sequence ID" value="AOO64579.1"/>
    <property type="molecule type" value="Genomic_DNA"/>
</dbReference>
<organism evidence="5 6">
    <name type="scientific">Sulfurospirillum halorespirans DSM 13726</name>
    <dbReference type="NCBI Taxonomy" id="1193502"/>
    <lineage>
        <taxon>Bacteria</taxon>
        <taxon>Pseudomonadati</taxon>
        <taxon>Campylobacterota</taxon>
        <taxon>Epsilonproteobacteria</taxon>
        <taxon>Campylobacterales</taxon>
        <taxon>Sulfurospirillaceae</taxon>
        <taxon>Sulfurospirillum</taxon>
    </lineage>
</organism>
<feature type="active site" description="Tele-AMP-histidine intermediate" evidence="1">
    <location>
        <position position="95"/>
    </location>
</feature>
<dbReference type="RefSeq" id="WP_037958335.1">
    <property type="nucleotide sequence ID" value="NZ_CP017111.1"/>
</dbReference>
<dbReference type="SUPFAM" id="SSF54197">
    <property type="entry name" value="HIT-like"/>
    <property type="match status" value="1"/>
</dbReference>
<dbReference type="InterPro" id="IPR019808">
    <property type="entry name" value="Histidine_triad_CS"/>
</dbReference>
<evidence type="ECO:0000259" key="4">
    <source>
        <dbReference type="PROSITE" id="PS51084"/>
    </source>
</evidence>
<accession>A0A1D7THV3</accession>
<keyword evidence="6" id="KW-1185">Reference proteome</keyword>
<dbReference type="STRING" id="1193502.SHALO_0797"/>
<evidence type="ECO:0000256" key="1">
    <source>
        <dbReference type="PIRSR" id="PIRSR601310-1"/>
    </source>
</evidence>
<protein>
    <submittedName>
        <fullName evidence="5">HIT-family protein</fullName>
    </submittedName>
</protein>
<dbReference type="Proteomes" id="UP000094609">
    <property type="component" value="Chromosome"/>
</dbReference>
<dbReference type="GO" id="GO:0003824">
    <property type="term" value="F:catalytic activity"/>
    <property type="evidence" value="ECO:0007669"/>
    <property type="project" value="InterPro"/>
</dbReference>
<dbReference type="PANTHER" id="PTHR23089">
    <property type="entry name" value="HISTIDINE TRIAD HIT PROTEIN"/>
    <property type="match status" value="1"/>
</dbReference>
<dbReference type="InterPro" id="IPR036265">
    <property type="entry name" value="HIT-like_sf"/>
</dbReference>
<dbReference type="PROSITE" id="PS00892">
    <property type="entry name" value="HIT_1"/>
    <property type="match status" value="1"/>
</dbReference>
<dbReference type="CDD" id="cd01276">
    <property type="entry name" value="PKCI_related"/>
    <property type="match status" value="1"/>
</dbReference>
<dbReference type="PROSITE" id="PS51084">
    <property type="entry name" value="HIT_2"/>
    <property type="match status" value="1"/>
</dbReference>
<feature type="short sequence motif" description="Histidine triad motif" evidence="2 3">
    <location>
        <begin position="93"/>
        <end position="97"/>
    </location>
</feature>
<dbReference type="KEGG" id="shal:SHALO_0797"/>
<dbReference type="Gene3D" id="3.30.428.10">
    <property type="entry name" value="HIT-like"/>
    <property type="match status" value="1"/>
</dbReference>
<dbReference type="AlphaFoldDB" id="A0A1D7THV3"/>
<evidence type="ECO:0000313" key="5">
    <source>
        <dbReference type="EMBL" id="AOO64579.1"/>
    </source>
</evidence>
<dbReference type="InterPro" id="IPR001310">
    <property type="entry name" value="Histidine_triad_HIT"/>
</dbReference>
<dbReference type="Pfam" id="PF01230">
    <property type="entry name" value="HIT"/>
    <property type="match status" value="1"/>
</dbReference>
<evidence type="ECO:0000313" key="6">
    <source>
        <dbReference type="Proteomes" id="UP000094609"/>
    </source>
</evidence>
<evidence type="ECO:0000256" key="3">
    <source>
        <dbReference type="PROSITE-ProRule" id="PRU00464"/>
    </source>
</evidence>
<dbReference type="PRINTS" id="PR00332">
    <property type="entry name" value="HISTRIAD"/>
</dbReference>
<dbReference type="PATRIC" id="fig|1193502.14.peg.805"/>
<sequence length="118" mass="13243">MTIFSKIVSGEIPCNKVLENEDFLAFHDINPKAPVHILIIPKVEYTCFQEVDPKIMVGLTEFTQKVAKLLGLDERGYRLITNNGSDGGQEVLHLHFHLLGGAKLSWSHLSDSDTHNFL</sequence>
<feature type="domain" description="HIT" evidence="4">
    <location>
        <begin position="3"/>
        <end position="114"/>
    </location>
</feature>
<proteinExistence type="predicted"/>
<evidence type="ECO:0000256" key="2">
    <source>
        <dbReference type="PIRSR" id="PIRSR601310-3"/>
    </source>
</evidence>
<name>A0A1D7THV3_9BACT</name>
<reference evidence="6" key="1">
    <citation type="submission" date="2016-08" db="EMBL/GenBank/DDBJ databases">
        <title>Complete genome sequence of the organohalide-respiring Epsilonproteobacterium Sulfurospirillum halorespirans.</title>
        <authorList>
            <person name="Goris T."/>
            <person name="Zimmermann J."/>
            <person name="Schenz B."/>
            <person name="Lemos M."/>
            <person name="Hackermueller J."/>
            <person name="Diekert G."/>
        </authorList>
    </citation>
    <scope>NUCLEOTIDE SEQUENCE [LARGE SCALE GENOMIC DNA]</scope>
    <source>
        <strain>DSM 13726</strain>
        <strain evidence="6">PCE-M2</strain>
    </source>
</reference>
<dbReference type="InterPro" id="IPR011146">
    <property type="entry name" value="HIT-like"/>
</dbReference>
<gene>
    <name evidence="5" type="ORF">SHALO_0797</name>
</gene>